<dbReference type="InterPro" id="IPR004342">
    <property type="entry name" value="EXS_C"/>
</dbReference>
<keyword evidence="3" id="KW-0813">Transport</keyword>
<feature type="transmembrane region" description="Helical" evidence="12">
    <location>
        <begin position="581"/>
        <end position="599"/>
    </location>
</feature>
<organism evidence="15 16">
    <name type="scientific">Rubus argutus</name>
    <name type="common">Southern blackberry</name>
    <dbReference type="NCBI Taxonomy" id="59490"/>
    <lineage>
        <taxon>Eukaryota</taxon>
        <taxon>Viridiplantae</taxon>
        <taxon>Streptophyta</taxon>
        <taxon>Embryophyta</taxon>
        <taxon>Tracheophyta</taxon>
        <taxon>Spermatophyta</taxon>
        <taxon>Magnoliopsida</taxon>
        <taxon>eudicotyledons</taxon>
        <taxon>Gunneridae</taxon>
        <taxon>Pentapetalae</taxon>
        <taxon>rosids</taxon>
        <taxon>fabids</taxon>
        <taxon>Rosales</taxon>
        <taxon>Rosaceae</taxon>
        <taxon>Rosoideae</taxon>
        <taxon>Rosoideae incertae sedis</taxon>
        <taxon>Rubus</taxon>
    </lineage>
</organism>
<keyword evidence="10" id="KW-0175">Coiled coil</keyword>
<evidence type="ECO:0000256" key="8">
    <source>
        <dbReference type="ARBA" id="ARBA00023136"/>
    </source>
</evidence>
<keyword evidence="8 12" id="KW-0472">Membrane</keyword>
<dbReference type="InterPro" id="IPR004331">
    <property type="entry name" value="SPX_dom"/>
</dbReference>
<feature type="transmembrane region" description="Helical" evidence="12">
    <location>
        <begin position="455"/>
        <end position="474"/>
    </location>
</feature>
<proteinExistence type="inferred from homology"/>
<evidence type="ECO:0000256" key="1">
    <source>
        <dbReference type="ARBA" id="ARBA00004651"/>
    </source>
</evidence>
<feature type="coiled-coil region" evidence="10">
    <location>
        <begin position="116"/>
        <end position="143"/>
    </location>
</feature>
<dbReference type="CDD" id="cd14476">
    <property type="entry name" value="SPX_PHO1_like"/>
    <property type="match status" value="1"/>
</dbReference>
<comment type="function">
    <text evidence="9">May transport inorganic phosphate (Pi).</text>
</comment>
<dbReference type="GO" id="GO:0005886">
    <property type="term" value="C:plasma membrane"/>
    <property type="evidence" value="ECO:0007669"/>
    <property type="project" value="UniProtKB-SubCell"/>
</dbReference>
<dbReference type="GO" id="GO:0016036">
    <property type="term" value="P:cellular response to phosphate starvation"/>
    <property type="evidence" value="ECO:0007669"/>
    <property type="project" value="TreeGrafter"/>
</dbReference>
<evidence type="ECO:0000256" key="4">
    <source>
        <dbReference type="ARBA" id="ARBA00022475"/>
    </source>
</evidence>
<feature type="domain" description="SPX" evidence="14">
    <location>
        <begin position="1"/>
        <end position="319"/>
    </location>
</feature>
<keyword evidence="16" id="KW-1185">Reference proteome</keyword>
<evidence type="ECO:0000256" key="11">
    <source>
        <dbReference type="SAM" id="MobiDB-lite"/>
    </source>
</evidence>
<keyword evidence="7 12" id="KW-1133">Transmembrane helix</keyword>
<dbReference type="GO" id="GO:0000822">
    <property type="term" value="F:inositol hexakisphosphate binding"/>
    <property type="evidence" value="ECO:0007669"/>
    <property type="project" value="TreeGrafter"/>
</dbReference>
<dbReference type="PROSITE" id="PS51382">
    <property type="entry name" value="SPX"/>
    <property type="match status" value="1"/>
</dbReference>
<evidence type="ECO:0000256" key="7">
    <source>
        <dbReference type="ARBA" id="ARBA00022989"/>
    </source>
</evidence>
<gene>
    <name evidence="15" type="ORF">M0R45_022218</name>
</gene>
<protein>
    <submittedName>
        <fullName evidence="15">Uncharacterized protein</fullName>
    </submittedName>
</protein>
<feature type="transmembrane region" description="Helical" evidence="12">
    <location>
        <begin position="370"/>
        <end position="390"/>
    </location>
</feature>
<feature type="region of interest" description="Disordered" evidence="11">
    <location>
        <begin position="176"/>
        <end position="212"/>
    </location>
</feature>
<sequence>MKFGKEFKKQMVPEWAEAYMDYNGLKRILRELREYKQSKKHPAVTPSRDFEQKPPPAGTLSGGGGDVEDQVIDVNTFLGDGSKQFYMTKFLRQSEDGGEIEVTFFRKLDEEFNKVNTFYKDKLKEAKQEASQLNKQMDALVALRIKVKNPHQDGLNSERRDNIYSVMPLTRKTSGADTSGIELRGLNSDVKANGKDQQEPCPGASDDDAANANISSSVNTYDYKQDTLEVLESVRINNTLESPMSTIKGVFKDSKEEGLSFDKEELRRAEERLRVAFIEFYHKLRLLKHYSFVNLSAFSKIMKKYEKFSSRRASRSYMLIVDNSDLGNSDEVSNLVERVEATFIKNFSHSNRRKGMKLLRPKAKREKHKVSFLSGFFSGCSIALLFAIVLRVRARKLMDKEEGTQYMETIFPLYSLFVYIVLHLLMYAADIYFWRRYRINYPFIFGFKKGTELSYREVFLLSTGLVVLALGGFLANLHLEMDSSGKQYKTVNQLIPLGLLILILVITFCPFNILYRSSRFFFTRTLFHCISAPLYPETFPDFFLADQLTSQMQALRSFVLYICYYGLGEYSRRQSKCHKHGVYNTLYFVIAVIPFWMRFLQCIRRLCEEKDLKHLCNGLKYFSTIVAVITRTIYEIKKGKTSWMVLALISSAVATMMNTYWDIVVDWGLLQKRSKNKFLRDRLQVSHKSIYFVAMALNVVLRLAWMQLVLEFRLPSLHKMTVTTIYACLEIIRRGIWSFLRLENEHLNNVGQYRAFKSVPLPFSYNDEDDDKDD</sequence>
<feature type="domain" description="EXS" evidence="13">
    <location>
        <begin position="578"/>
        <end position="773"/>
    </location>
</feature>
<evidence type="ECO:0000259" key="14">
    <source>
        <dbReference type="PROSITE" id="PS51382"/>
    </source>
</evidence>
<evidence type="ECO:0000256" key="6">
    <source>
        <dbReference type="ARBA" id="ARBA00022692"/>
    </source>
</evidence>
<feature type="transmembrane region" description="Helical" evidence="12">
    <location>
        <begin position="410"/>
        <end position="434"/>
    </location>
</feature>
<evidence type="ECO:0000313" key="16">
    <source>
        <dbReference type="Proteomes" id="UP001457282"/>
    </source>
</evidence>
<dbReference type="Pfam" id="PF03124">
    <property type="entry name" value="EXS"/>
    <property type="match status" value="1"/>
</dbReference>
<reference evidence="15 16" key="1">
    <citation type="journal article" date="2023" name="G3 (Bethesda)">
        <title>A chromosome-length genome assembly and annotation of blackberry (Rubus argutus, cv. 'Hillquist').</title>
        <authorList>
            <person name="Bruna T."/>
            <person name="Aryal R."/>
            <person name="Dudchenko O."/>
            <person name="Sargent D.J."/>
            <person name="Mead D."/>
            <person name="Buti M."/>
            <person name="Cavallini A."/>
            <person name="Hytonen T."/>
            <person name="Andres J."/>
            <person name="Pham M."/>
            <person name="Weisz D."/>
            <person name="Mascagni F."/>
            <person name="Usai G."/>
            <person name="Natali L."/>
            <person name="Bassil N."/>
            <person name="Fernandez G.E."/>
            <person name="Lomsadze A."/>
            <person name="Armour M."/>
            <person name="Olukolu B."/>
            <person name="Poorten T."/>
            <person name="Britton C."/>
            <person name="Davik J."/>
            <person name="Ashrafi H."/>
            <person name="Aiden E.L."/>
            <person name="Borodovsky M."/>
            <person name="Worthington M."/>
        </authorList>
    </citation>
    <scope>NUCLEOTIDE SEQUENCE [LARGE SCALE GENOMIC DNA]</scope>
    <source>
        <strain evidence="15">PI 553951</strain>
    </source>
</reference>
<dbReference type="AlphaFoldDB" id="A0AAW1XEZ1"/>
<evidence type="ECO:0000313" key="15">
    <source>
        <dbReference type="EMBL" id="KAK9935104.1"/>
    </source>
</evidence>
<comment type="similarity">
    <text evidence="2">Belongs to the SYG1 (TC 2.A.94) family.</text>
</comment>
<dbReference type="GO" id="GO:0005802">
    <property type="term" value="C:trans-Golgi network"/>
    <property type="evidence" value="ECO:0007669"/>
    <property type="project" value="TreeGrafter"/>
</dbReference>
<keyword evidence="4" id="KW-1003">Cell membrane</keyword>
<feature type="transmembrane region" description="Helical" evidence="12">
    <location>
        <begin position="643"/>
        <end position="661"/>
    </location>
</feature>
<feature type="transmembrane region" description="Helical" evidence="12">
    <location>
        <begin position="494"/>
        <end position="515"/>
    </location>
</feature>
<name>A0AAW1XEZ1_RUBAR</name>
<evidence type="ECO:0000259" key="13">
    <source>
        <dbReference type="PROSITE" id="PS51380"/>
    </source>
</evidence>
<evidence type="ECO:0000256" key="3">
    <source>
        <dbReference type="ARBA" id="ARBA00022448"/>
    </source>
</evidence>
<evidence type="ECO:0000256" key="9">
    <source>
        <dbReference type="ARBA" id="ARBA00043939"/>
    </source>
</evidence>
<feature type="region of interest" description="Disordered" evidence="11">
    <location>
        <begin position="37"/>
        <end position="67"/>
    </location>
</feature>
<evidence type="ECO:0000256" key="2">
    <source>
        <dbReference type="ARBA" id="ARBA00009665"/>
    </source>
</evidence>
<dbReference type="Pfam" id="PF03105">
    <property type="entry name" value="SPX"/>
    <property type="match status" value="1"/>
</dbReference>
<keyword evidence="5" id="KW-0592">Phosphate transport</keyword>
<evidence type="ECO:0000256" key="12">
    <source>
        <dbReference type="SAM" id="Phobius"/>
    </source>
</evidence>
<dbReference type="GO" id="GO:0006817">
    <property type="term" value="P:phosphate ion transport"/>
    <property type="evidence" value="ECO:0007669"/>
    <property type="project" value="UniProtKB-KW"/>
</dbReference>
<evidence type="ECO:0000256" key="5">
    <source>
        <dbReference type="ARBA" id="ARBA00022592"/>
    </source>
</evidence>
<evidence type="ECO:0000256" key="10">
    <source>
        <dbReference type="SAM" id="Coils"/>
    </source>
</evidence>
<dbReference type="PANTHER" id="PTHR10783">
    <property type="entry name" value="XENOTROPIC AND POLYTROPIC RETROVIRUS RECEPTOR 1-RELATED"/>
    <property type="match status" value="1"/>
</dbReference>
<dbReference type="Proteomes" id="UP001457282">
    <property type="component" value="Unassembled WGS sequence"/>
</dbReference>
<feature type="transmembrane region" description="Helical" evidence="12">
    <location>
        <begin position="689"/>
        <end position="710"/>
    </location>
</feature>
<dbReference type="EMBL" id="JBEDUW010000004">
    <property type="protein sequence ID" value="KAK9935104.1"/>
    <property type="molecule type" value="Genomic_DNA"/>
</dbReference>
<dbReference type="PANTHER" id="PTHR10783:SF104">
    <property type="entry name" value="PHOSPHATE TRANSPORTER PHO1 HOMOLOG 10"/>
    <property type="match status" value="1"/>
</dbReference>
<dbReference type="PROSITE" id="PS51380">
    <property type="entry name" value="EXS"/>
    <property type="match status" value="1"/>
</dbReference>
<dbReference type="InterPro" id="IPR034092">
    <property type="entry name" value="PHO1_SPX"/>
</dbReference>
<comment type="subcellular location">
    <subcellularLocation>
        <location evidence="1">Cell membrane</location>
        <topology evidence="1">Multi-pass membrane protein</topology>
    </subcellularLocation>
</comment>
<comment type="caution">
    <text evidence="15">The sequence shown here is derived from an EMBL/GenBank/DDBJ whole genome shotgun (WGS) entry which is preliminary data.</text>
</comment>
<accession>A0AAW1XEZ1</accession>
<keyword evidence="6 12" id="KW-0812">Transmembrane</keyword>